<dbReference type="EMBL" id="JASPKZ010000829">
    <property type="protein sequence ID" value="KAJ9599164.1"/>
    <property type="molecule type" value="Genomic_DNA"/>
</dbReference>
<evidence type="ECO:0000313" key="2">
    <source>
        <dbReference type="EMBL" id="KAJ9599164.1"/>
    </source>
</evidence>
<reference evidence="2" key="2">
    <citation type="submission" date="2023-05" db="EMBL/GenBank/DDBJ databases">
        <authorList>
            <person name="Fouks B."/>
        </authorList>
    </citation>
    <scope>NUCLEOTIDE SEQUENCE</scope>
    <source>
        <strain evidence="2">Stay&amp;Tobe</strain>
        <tissue evidence="2">Testes</tissue>
    </source>
</reference>
<evidence type="ECO:0000256" key="1">
    <source>
        <dbReference type="SAM" id="Phobius"/>
    </source>
</evidence>
<accession>A0AAD8AHK6</accession>
<dbReference type="Proteomes" id="UP001233999">
    <property type="component" value="Unassembled WGS sequence"/>
</dbReference>
<gene>
    <name evidence="2" type="ORF">L9F63_010341</name>
</gene>
<protein>
    <submittedName>
        <fullName evidence="2">Uncharacterized protein</fullName>
    </submittedName>
</protein>
<dbReference type="PANTHER" id="PTHR38564:SF2">
    <property type="entry name" value="WU:FC46H12 PRECURSOR"/>
    <property type="match status" value="1"/>
</dbReference>
<comment type="caution">
    <text evidence="2">The sequence shown here is derived from an EMBL/GenBank/DDBJ whole genome shotgun (WGS) entry which is preliminary data.</text>
</comment>
<feature type="transmembrane region" description="Helical" evidence="1">
    <location>
        <begin position="32"/>
        <end position="56"/>
    </location>
</feature>
<evidence type="ECO:0000313" key="3">
    <source>
        <dbReference type="Proteomes" id="UP001233999"/>
    </source>
</evidence>
<dbReference type="PANTHER" id="PTHR38564">
    <property type="entry name" value="SI:CH73-250A16.5-RELATED"/>
    <property type="match status" value="1"/>
</dbReference>
<keyword evidence="1" id="KW-1133">Transmembrane helix</keyword>
<keyword evidence="3" id="KW-1185">Reference proteome</keyword>
<reference evidence="2" key="1">
    <citation type="journal article" date="2023" name="IScience">
        <title>Live-bearing cockroach genome reveals convergent evolutionary mechanisms linked to viviparity in insects and beyond.</title>
        <authorList>
            <person name="Fouks B."/>
            <person name="Harrison M.C."/>
            <person name="Mikhailova A.A."/>
            <person name="Marchal E."/>
            <person name="English S."/>
            <person name="Carruthers M."/>
            <person name="Jennings E.C."/>
            <person name="Chiamaka E.L."/>
            <person name="Frigard R.A."/>
            <person name="Pippel M."/>
            <person name="Attardo G.M."/>
            <person name="Benoit J.B."/>
            <person name="Bornberg-Bauer E."/>
            <person name="Tobe S.S."/>
        </authorList>
    </citation>
    <scope>NUCLEOTIDE SEQUENCE</scope>
    <source>
        <strain evidence="2">Stay&amp;Tobe</strain>
    </source>
</reference>
<name>A0AAD8AHK6_DIPPU</name>
<organism evidence="2 3">
    <name type="scientific">Diploptera punctata</name>
    <name type="common">Pacific beetle cockroach</name>
    <dbReference type="NCBI Taxonomy" id="6984"/>
    <lineage>
        <taxon>Eukaryota</taxon>
        <taxon>Metazoa</taxon>
        <taxon>Ecdysozoa</taxon>
        <taxon>Arthropoda</taxon>
        <taxon>Hexapoda</taxon>
        <taxon>Insecta</taxon>
        <taxon>Pterygota</taxon>
        <taxon>Neoptera</taxon>
        <taxon>Polyneoptera</taxon>
        <taxon>Dictyoptera</taxon>
        <taxon>Blattodea</taxon>
        <taxon>Blaberoidea</taxon>
        <taxon>Blaberidae</taxon>
        <taxon>Diplopterinae</taxon>
        <taxon>Diploptera</taxon>
    </lineage>
</organism>
<keyword evidence="1" id="KW-0472">Membrane</keyword>
<dbReference type="AlphaFoldDB" id="A0AAD8AHK6"/>
<proteinExistence type="predicted"/>
<sequence length="191" mass="21663">MGVLLNAKSTIVLPDVANLSARKFSGRRRVDVKLIISCSIAVVLFVSIVALTFITFPYPLHASCSITWNVSESCCTVSKFMFQQLMCHECLDTPQGCQYKFQGYDNNVLYMTYNAAQRQHDIAIRFLNTNTTYCLMQGISITRCWYVIFDYGINYCGLHNLVSRTGFEYKEDTRSSICTQYNIARCGANIS</sequence>
<keyword evidence="1" id="KW-0812">Transmembrane</keyword>